<reference evidence="3 4" key="1">
    <citation type="submission" date="2018-03" db="EMBL/GenBank/DDBJ databases">
        <title>The draft genome of Mesorhizobium soli JCM 19897.</title>
        <authorList>
            <person name="Li L."/>
            <person name="Liu L."/>
            <person name="Liang L."/>
            <person name="Wang T."/>
            <person name="Zhang X."/>
        </authorList>
    </citation>
    <scope>NUCLEOTIDE SEQUENCE [LARGE SCALE GENOMIC DNA]</scope>
    <source>
        <strain evidence="3 4">JCM 19897</strain>
    </source>
</reference>
<comment type="caution">
    <text evidence="3">The sequence shown here is derived from an EMBL/GenBank/DDBJ whole genome shotgun (WGS) entry which is preliminary data.</text>
</comment>
<accession>A0A2P7SDA3</accession>
<dbReference type="InterPro" id="IPR023393">
    <property type="entry name" value="START-like_dom_sf"/>
</dbReference>
<dbReference type="OrthoDB" id="9786557at2"/>
<dbReference type="Pfam" id="PF08327">
    <property type="entry name" value="AHSA1"/>
    <property type="match status" value="1"/>
</dbReference>
<dbReference type="Proteomes" id="UP000240653">
    <property type="component" value="Unassembled WGS sequence"/>
</dbReference>
<protein>
    <submittedName>
        <fullName evidence="3">ATPase</fullName>
    </submittedName>
</protein>
<dbReference type="EMBL" id="PXYL01000006">
    <property type="protein sequence ID" value="PSJ60335.1"/>
    <property type="molecule type" value="Genomic_DNA"/>
</dbReference>
<organism evidence="3 4">
    <name type="scientific">Pseudaminobacter soli</name>
    <name type="common">ex Li et al. 2025</name>
    <dbReference type="NCBI Taxonomy" id="1295366"/>
    <lineage>
        <taxon>Bacteria</taxon>
        <taxon>Pseudomonadati</taxon>
        <taxon>Pseudomonadota</taxon>
        <taxon>Alphaproteobacteria</taxon>
        <taxon>Hyphomicrobiales</taxon>
        <taxon>Phyllobacteriaceae</taxon>
        <taxon>Pseudaminobacter</taxon>
    </lineage>
</organism>
<evidence type="ECO:0000313" key="4">
    <source>
        <dbReference type="Proteomes" id="UP000240653"/>
    </source>
</evidence>
<dbReference type="InterPro" id="IPR013538">
    <property type="entry name" value="ASHA1/2-like_C"/>
</dbReference>
<dbReference type="Gene3D" id="3.30.530.20">
    <property type="match status" value="1"/>
</dbReference>
<dbReference type="AlphaFoldDB" id="A0A2P7SDA3"/>
<dbReference type="SUPFAM" id="SSF55961">
    <property type="entry name" value="Bet v1-like"/>
    <property type="match status" value="1"/>
</dbReference>
<keyword evidence="4" id="KW-1185">Reference proteome</keyword>
<evidence type="ECO:0000259" key="2">
    <source>
        <dbReference type="Pfam" id="PF08327"/>
    </source>
</evidence>
<sequence>MSASTGRTDTASRIIRATPHTIYRALLDPEAIVRWRPPAGMKAQVYAFDAREGGTFRMSFSYADASHEVRGKTSDDADVFEGRFLELVPDQRVVELIEFESDDPAFAGAMTVTTSLRAVDGGTEVTIRCENVPRGIRPEDHAAGMASTLDNLANFTE</sequence>
<comment type="similarity">
    <text evidence="1">Belongs to the AHA1 family.</text>
</comment>
<proteinExistence type="inferred from homology"/>
<evidence type="ECO:0000313" key="3">
    <source>
        <dbReference type="EMBL" id="PSJ60335.1"/>
    </source>
</evidence>
<dbReference type="CDD" id="cd08895">
    <property type="entry name" value="SRPBCC_CalC_Aha1-like_2"/>
    <property type="match status" value="1"/>
</dbReference>
<evidence type="ECO:0000256" key="1">
    <source>
        <dbReference type="ARBA" id="ARBA00006817"/>
    </source>
</evidence>
<gene>
    <name evidence="3" type="ORF">C7I85_14380</name>
</gene>
<feature type="domain" description="Activator of Hsp90 ATPase homologue 1/2-like C-terminal" evidence="2">
    <location>
        <begin position="17"/>
        <end position="154"/>
    </location>
</feature>
<dbReference type="RefSeq" id="WP_106724672.1">
    <property type="nucleotide sequence ID" value="NZ_PXYL01000006.1"/>
</dbReference>
<name>A0A2P7SDA3_9HYPH</name>